<dbReference type="Proteomes" id="UP000635606">
    <property type="component" value="Unassembled WGS sequence"/>
</dbReference>
<accession>A0A8J3ZY11</accession>
<feature type="transmembrane region" description="Helical" evidence="8">
    <location>
        <begin position="107"/>
        <end position="130"/>
    </location>
</feature>
<feature type="transmembrane region" description="Helical" evidence="8">
    <location>
        <begin position="284"/>
        <end position="300"/>
    </location>
</feature>
<feature type="transmembrane region" description="Helical" evidence="8">
    <location>
        <begin position="223"/>
        <end position="241"/>
    </location>
</feature>
<evidence type="ECO:0000256" key="5">
    <source>
        <dbReference type="ARBA" id="ARBA00022989"/>
    </source>
</evidence>
<evidence type="ECO:0000256" key="1">
    <source>
        <dbReference type="ARBA" id="ARBA00004651"/>
    </source>
</evidence>
<evidence type="ECO:0000313" key="10">
    <source>
        <dbReference type="Proteomes" id="UP000635606"/>
    </source>
</evidence>
<feature type="transmembrane region" description="Helical" evidence="8">
    <location>
        <begin position="312"/>
        <end position="330"/>
    </location>
</feature>
<feature type="transmembrane region" description="Helical" evidence="8">
    <location>
        <begin position="165"/>
        <end position="186"/>
    </location>
</feature>
<keyword evidence="4 8" id="KW-0812">Transmembrane</keyword>
<dbReference type="InterPro" id="IPR018584">
    <property type="entry name" value="GT87"/>
</dbReference>
<feature type="transmembrane region" description="Helical" evidence="8">
    <location>
        <begin position="142"/>
        <end position="158"/>
    </location>
</feature>
<evidence type="ECO:0000256" key="6">
    <source>
        <dbReference type="ARBA" id="ARBA00023136"/>
    </source>
</evidence>
<evidence type="ECO:0000313" key="9">
    <source>
        <dbReference type="EMBL" id="GIJ69441.1"/>
    </source>
</evidence>
<keyword evidence="3" id="KW-0808">Transferase</keyword>
<dbReference type="Pfam" id="PF09594">
    <property type="entry name" value="GT87"/>
    <property type="match status" value="1"/>
</dbReference>
<dbReference type="GO" id="GO:0016758">
    <property type="term" value="F:hexosyltransferase activity"/>
    <property type="evidence" value="ECO:0007669"/>
    <property type="project" value="InterPro"/>
</dbReference>
<keyword evidence="10" id="KW-1185">Reference proteome</keyword>
<protein>
    <submittedName>
        <fullName evidence="9">Membrane protein</fullName>
    </submittedName>
</protein>
<feature type="transmembrane region" description="Helical" evidence="8">
    <location>
        <begin position="390"/>
        <end position="410"/>
    </location>
</feature>
<sequence>MSTRERVAQRSAEMPARLRQLPAWLPAWARRKGAQQAAIVFGLFLAAWAFDAAFAVRHGFFDLRVYYGALNHWVDGNGALYDYLLPRTKYGFTYPPFAALTMLPMAYLGWHVAIGISMLLTVGAALAVIYWLVEPMARRNGWSPWFVLGVAAALVVAFEPMRETFLFGQVNAILLVLVAADVLFLVRYNRSVAGVGIGLATAIKLTPGIFIIYLIITGRIRAAVVASGTVMAATVFTGAVAPDESRVFWTDALWNTSRVGENSFVSNQSLNGVVHRWDPDQPSNLAWMALVLITLAVWAWRSRAAAKRGDEAMGLALTGIVGVLISPITWVHHLVWVLPAIILLVDRGTVKGLSKRRRNWLLGLAAFTYAVMCSRLVWAFNGGFDTFPGWVGSNAYVWLSLVLLVAVPLAPKPEPVGPPRPRAVDAGVDDLDRELADVTATVRVPSQDDRRLVQA</sequence>
<keyword evidence="2" id="KW-1003">Cell membrane</keyword>
<feature type="transmembrane region" description="Helical" evidence="8">
    <location>
        <begin position="34"/>
        <end position="56"/>
    </location>
</feature>
<keyword evidence="6 8" id="KW-0472">Membrane</keyword>
<evidence type="ECO:0000256" key="7">
    <source>
        <dbReference type="ARBA" id="ARBA00024033"/>
    </source>
</evidence>
<feature type="transmembrane region" description="Helical" evidence="8">
    <location>
        <begin position="360"/>
        <end position="378"/>
    </location>
</feature>
<reference evidence="9" key="1">
    <citation type="submission" date="2021-01" db="EMBL/GenBank/DDBJ databases">
        <title>Whole genome shotgun sequence of Virgisporangium ochraceum NBRC 16418.</title>
        <authorList>
            <person name="Komaki H."/>
            <person name="Tamura T."/>
        </authorList>
    </citation>
    <scope>NUCLEOTIDE SEQUENCE</scope>
    <source>
        <strain evidence="9">NBRC 16418</strain>
    </source>
</reference>
<feature type="transmembrane region" description="Helical" evidence="8">
    <location>
        <begin position="192"/>
        <end position="216"/>
    </location>
</feature>
<comment type="caution">
    <text evidence="9">The sequence shown here is derived from an EMBL/GenBank/DDBJ whole genome shotgun (WGS) entry which is preliminary data.</text>
</comment>
<comment type="similarity">
    <text evidence="7">Belongs to the glycosyltransferase 87 family.</text>
</comment>
<evidence type="ECO:0000256" key="2">
    <source>
        <dbReference type="ARBA" id="ARBA00022475"/>
    </source>
</evidence>
<dbReference type="GO" id="GO:0005886">
    <property type="term" value="C:plasma membrane"/>
    <property type="evidence" value="ECO:0007669"/>
    <property type="project" value="UniProtKB-SubCell"/>
</dbReference>
<organism evidence="9 10">
    <name type="scientific">Virgisporangium ochraceum</name>
    <dbReference type="NCBI Taxonomy" id="65505"/>
    <lineage>
        <taxon>Bacteria</taxon>
        <taxon>Bacillati</taxon>
        <taxon>Actinomycetota</taxon>
        <taxon>Actinomycetes</taxon>
        <taxon>Micromonosporales</taxon>
        <taxon>Micromonosporaceae</taxon>
        <taxon>Virgisporangium</taxon>
    </lineage>
</organism>
<proteinExistence type="inferred from homology"/>
<name>A0A8J3ZY11_9ACTN</name>
<evidence type="ECO:0000256" key="3">
    <source>
        <dbReference type="ARBA" id="ARBA00022679"/>
    </source>
</evidence>
<dbReference type="AlphaFoldDB" id="A0A8J3ZY11"/>
<evidence type="ECO:0000256" key="4">
    <source>
        <dbReference type="ARBA" id="ARBA00022692"/>
    </source>
</evidence>
<dbReference type="EMBL" id="BOPH01000062">
    <property type="protein sequence ID" value="GIJ69441.1"/>
    <property type="molecule type" value="Genomic_DNA"/>
</dbReference>
<gene>
    <name evidence="9" type="ORF">Voc01_043580</name>
</gene>
<comment type="subcellular location">
    <subcellularLocation>
        <location evidence="1">Cell membrane</location>
        <topology evidence="1">Multi-pass membrane protein</topology>
    </subcellularLocation>
</comment>
<keyword evidence="5 8" id="KW-1133">Transmembrane helix</keyword>
<evidence type="ECO:0000256" key="8">
    <source>
        <dbReference type="SAM" id="Phobius"/>
    </source>
</evidence>